<dbReference type="GO" id="GO:0005615">
    <property type="term" value="C:extracellular space"/>
    <property type="evidence" value="ECO:0007669"/>
    <property type="project" value="InterPro"/>
</dbReference>
<feature type="signal peptide" evidence="3">
    <location>
        <begin position="1"/>
        <end position="19"/>
    </location>
</feature>
<dbReference type="GO" id="GO:0016525">
    <property type="term" value="P:negative regulation of angiogenesis"/>
    <property type="evidence" value="ECO:0007669"/>
    <property type="project" value="InterPro"/>
</dbReference>
<feature type="chain" id="PRO_5040334020" description="Serpin domain-containing protein" evidence="3">
    <location>
        <begin position="20"/>
        <end position="465"/>
    </location>
</feature>
<dbReference type="Pfam" id="PF00079">
    <property type="entry name" value="Serpin"/>
    <property type="match status" value="1"/>
</dbReference>
<dbReference type="InterPro" id="IPR042185">
    <property type="entry name" value="Serpin_sf_2"/>
</dbReference>
<evidence type="ECO:0000256" key="2">
    <source>
        <dbReference type="SAM" id="MobiDB-lite"/>
    </source>
</evidence>
<comment type="similarity">
    <text evidence="1">Belongs to the serpin family.</text>
</comment>
<dbReference type="PANTHER" id="PTHR11461:SF84">
    <property type="entry name" value="PIGMENT EPITHELIUM-DERIVED FACTOR"/>
    <property type="match status" value="1"/>
</dbReference>
<dbReference type="PANTHER" id="PTHR11461">
    <property type="entry name" value="SERINE PROTEASE INHIBITOR, SERPIN"/>
    <property type="match status" value="1"/>
</dbReference>
<keyword evidence="3" id="KW-0732">Signal</keyword>
<evidence type="ECO:0000256" key="1">
    <source>
        <dbReference type="RuleBase" id="RU000411"/>
    </source>
</evidence>
<feature type="compositionally biased region" description="Polar residues" evidence="2">
    <location>
        <begin position="23"/>
        <end position="32"/>
    </location>
</feature>
<dbReference type="Proteomes" id="UP001142489">
    <property type="component" value="Unassembled WGS sequence"/>
</dbReference>
<feature type="region of interest" description="Disordered" evidence="2">
    <location>
        <begin position="422"/>
        <end position="465"/>
    </location>
</feature>
<accession>A0A9Q1ASM7</accession>
<feature type="region of interest" description="Disordered" evidence="2">
    <location>
        <begin position="23"/>
        <end position="47"/>
    </location>
</feature>
<evidence type="ECO:0000313" key="6">
    <source>
        <dbReference type="Proteomes" id="UP001142489"/>
    </source>
</evidence>
<dbReference type="GO" id="GO:0050769">
    <property type="term" value="P:positive regulation of neurogenesis"/>
    <property type="evidence" value="ECO:0007669"/>
    <property type="project" value="InterPro"/>
</dbReference>
<dbReference type="AlphaFoldDB" id="A0A9Q1ASM7"/>
<evidence type="ECO:0000313" key="5">
    <source>
        <dbReference type="EMBL" id="KAJ7308891.1"/>
    </source>
</evidence>
<reference evidence="5" key="1">
    <citation type="journal article" date="2023" name="DNA Res.">
        <title>Chromosome-level genome assembly of Phrynocephalus forsythii using third-generation DNA sequencing and Hi-C analysis.</title>
        <authorList>
            <person name="Qi Y."/>
            <person name="Zhao W."/>
            <person name="Zhao Y."/>
            <person name="Niu C."/>
            <person name="Cao S."/>
            <person name="Zhang Y."/>
        </authorList>
    </citation>
    <scope>NUCLEOTIDE SEQUENCE</scope>
    <source>
        <tissue evidence="5">Muscle</tissue>
    </source>
</reference>
<dbReference type="GO" id="GO:0004867">
    <property type="term" value="F:serine-type endopeptidase inhibitor activity"/>
    <property type="evidence" value="ECO:0007669"/>
    <property type="project" value="InterPro"/>
</dbReference>
<dbReference type="InterPro" id="IPR000215">
    <property type="entry name" value="Serpin_fam"/>
</dbReference>
<organism evidence="5 6">
    <name type="scientific">Phrynocephalus forsythii</name>
    <dbReference type="NCBI Taxonomy" id="171643"/>
    <lineage>
        <taxon>Eukaryota</taxon>
        <taxon>Metazoa</taxon>
        <taxon>Chordata</taxon>
        <taxon>Craniata</taxon>
        <taxon>Vertebrata</taxon>
        <taxon>Euteleostomi</taxon>
        <taxon>Lepidosauria</taxon>
        <taxon>Squamata</taxon>
        <taxon>Bifurcata</taxon>
        <taxon>Unidentata</taxon>
        <taxon>Episquamata</taxon>
        <taxon>Toxicofera</taxon>
        <taxon>Iguania</taxon>
        <taxon>Acrodonta</taxon>
        <taxon>Agamidae</taxon>
        <taxon>Agaminae</taxon>
        <taxon>Phrynocephalus</taxon>
    </lineage>
</organism>
<dbReference type="SUPFAM" id="SSF56574">
    <property type="entry name" value="Serpins"/>
    <property type="match status" value="1"/>
</dbReference>
<comment type="caution">
    <text evidence="5">The sequence shown here is derived from an EMBL/GenBank/DDBJ whole genome shotgun (WGS) entry which is preliminary data.</text>
</comment>
<feature type="compositionally biased region" description="Pro residues" evidence="2">
    <location>
        <begin position="448"/>
        <end position="457"/>
    </location>
</feature>
<dbReference type="InterPro" id="IPR042178">
    <property type="entry name" value="Serpin_sf_1"/>
</dbReference>
<dbReference type="InterPro" id="IPR033832">
    <property type="entry name" value="PEDF_serpin_dom"/>
</dbReference>
<dbReference type="OrthoDB" id="9995163at2759"/>
<dbReference type="SMART" id="SM00093">
    <property type="entry name" value="SERPIN"/>
    <property type="match status" value="1"/>
</dbReference>
<dbReference type="InterPro" id="IPR023796">
    <property type="entry name" value="Serpin_dom"/>
</dbReference>
<dbReference type="Gene3D" id="3.30.497.10">
    <property type="entry name" value="Antithrombin, subunit I, domain 2"/>
    <property type="match status" value="1"/>
</dbReference>
<dbReference type="Gene3D" id="2.30.39.10">
    <property type="entry name" value="Alpha-1-antitrypsin, domain 1"/>
    <property type="match status" value="1"/>
</dbReference>
<dbReference type="InterPro" id="IPR036186">
    <property type="entry name" value="Serpin_sf"/>
</dbReference>
<name>A0A9Q1ASM7_9SAUR</name>
<sequence>MPNRVVLLWLGLLATSCCTSQHAGTTGTNQQVDDAGGGPGGVEEEEEDPFYKSPVNKLAAAVSNFGYDLFRQRSSQAPAANVLLSPFSVATGLSGLSLGAGERTEGFISRALFYDTLHKAEIHQTYKELLGSLTAPSKGLKTVSRLLMERRLRMRIGFVNELEKSYGVRPRVLSGNPRADLQEVNSWVQQRTGGKVTRILGEIPAGISILLLGAAAFKGQWATRFDSKLTKLHDFHLDEERTVRVPTMAAPQALLRYGYDSELNCKIAQLPLTGSLSAMFFLPESVTQNMTLIEESLTSEFIHDVDKQLKLVHATLSMPRLKLTAEAELTRTLQEMRLQALFSTPDFSKIAAKPLKLSHVKHKISLELSEDGASATFPSEREAARLNFPIAYHLDKPFLLCSGTMRRGPSSSSAKSWTLGALSPPPQRHGAACSLLGTGHGHGEFPRPRPTAPPCPTPQKASHLS</sequence>
<evidence type="ECO:0000259" key="4">
    <source>
        <dbReference type="SMART" id="SM00093"/>
    </source>
</evidence>
<dbReference type="PROSITE" id="PS51257">
    <property type="entry name" value="PROKAR_LIPOPROTEIN"/>
    <property type="match status" value="1"/>
</dbReference>
<proteinExistence type="inferred from homology"/>
<dbReference type="EMBL" id="JAPFRF010000017">
    <property type="protein sequence ID" value="KAJ7308891.1"/>
    <property type="molecule type" value="Genomic_DNA"/>
</dbReference>
<feature type="domain" description="Serpin" evidence="4">
    <location>
        <begin position="67"/>
        <end position="409"/>
    </location>
</feature>
<gene>
    <name evidence="5" type="ORF">JRQ81_008166</name>
</gene>
<protein>
    <recommendedName>
        <fullName evidence="4">Serpin domain-containing protein</fullName>
    </recommendedName>
</protein>
<keyword evidence="6" id="KW-1185">Reference proteome</keyword>
<dbReference type="CDD" id="cd02052">
    <property type="entry name" value="serpinF1_PEDF"/>
    <property type="match status" value="1"/>
</dbReference>
<evidence type="ECO:0000256" key="3">
    <source>
        <dbReference type="SAM" id="SignalP"/>
    </source>
</evidence>